<dbReference type="EMBL" id="KB469310">
    <property type="protein sequence ID" value="EPQ51455.1"/>
    <property type="molecule type" value="Genomic_DNA"/>
</dbReference>
<name>S7RB47_GLOTA</name>
<dbReference type="KEGG" id="gtr:GLOTRDRAFT_140907"/>
<keyword evidence="4" id="KW-1185">Reference proteome</keyword>
<dbReference type="RefSeq" id="XP_007869931.1">
    <property type="nucleotide sequence ID" value="XM_007871740.1"/>
</dbReference>
<accession>S7RB47</accession>
<feature type="signal peptide" evidence="2">
    <location>
        <begin position="1"/>
        <end position="21"/>
    </location>
</feature>
<evidence type="ECO:0000256" key="1">
    <source>
        <dbReference type="SAM" id="Phobius"/>
    </source>
</evidence>
<dbReference type="GeneID" id="19304645"/>
<keyword evidence="1" id="KW-1133">Transmembrane helix</keyword>
<gene>
    <name evidence="3" type="ORF">GLOTRDRAFT_140907</name>
</gene>
<dbReference type="OMA" id="PAYSVHH"/>
<sequence>MRSFTAIFTVAAAAFAGFASAAPVDTSAVSGALDTVKGVVSGVPVVGGIVPRTDAPRGVQEILIEVQTKITPLVQQIQFIKADNATVDALTPVVQGIEGILKGVVPELQTLVGQPVEVILASVTGTAQVTVGEVAQLVANILTLVFGALNSLLNVVGTGLAALQPLLNALGAAVAALLTAVLAAVNSVVGGLLSAVLGLIGDIVPIILNLNLATVISILKL</sequence>
<proteinExistence type="predicted"/>
<feature type="transmembrane region" description="Helical" evidence="1">
    <location>
        <begin position="195"/>
        <end position="219"/>
    </location>
</feature>
<organism evidence="3 4">
    <name type="scientific">Gloeophyllum trabeum (strain ATCC 11539 / FP-39264 / Madison 617)</name>
    <name type="common">Brown rot fungus</name>
    <dbReference type="NCBI Taxonomy" id="670483"/>
    <lineage>
        <taxon>Eukaryota</taxon>
        <taxon>Fungi</taxon>
        <taxon>Dikarya</taxon>
        <taxon>Basidiomycota</taxon>
        <taxon>Agaricomycotina</taxon>
        <taxon>Agaricomycetes</taxon>
        <taxon>Gloeophyllales</taxon>
        <taxon>Gloeophyllaceae</taxon>
        <taxon>Gloeophyllum</taxon>
    </lineage>
</organism>
<keyword evidence="1" id="KW-0812">Transmembrane</keyword>
<keyword evidence="1" id="KW-0472">Membrane</keyword>
<dbReference type="STRING" id="670483.S7RB47"/>
<dbReference type="HOGENOM" id="CLU_105524_0_0_1"/>
<evidence type="ECO:0000313" key="4">
    <source>
        <dbReference type="Proteomes" id="UP000030669"/>
    </source>
</evidence>
<dbReference type="OrthoDB" id="3254394at2759"/>
<dbReference type="Proteomes" id="UP000030669">
    <property type="component" value="Unassembled WGS sequence"/>
</dbReference>
<dbReference type="eggNOG" id="ENOG502T063">
    <property type="taxonomic scope" value="Eukaryota"/>
</dbReference>
<protein>
    <submittedName>
        <fullName evidence="3">Uncharacterized protein</fullName>
    </submittedName>
</protein>
<reference evidence="3 4" key="1">
    <citation type="journal article" date="2012" name="Science">
        <title>The Paleozoic origin of enzymatic lignin decomposition reconstructed from 31 fungal genomes.</title>
        <authorList>
            <person name="Floudas D."/>
            <person name="Binder M."/>
            <person name="Riley R."/>
            <person name="Barry K."/>
            <person name="Blanchette R.A."/>
            <person name="Henrissat B."/>
            <person name="Martinez A.T."/>
            <person name="Otillar R."/>
            <person name="Spatafora J.W."/>
            <person name="Yadav J.S."/>
            <person name="Aerts A."/>
            <person name="Benoit I."/>
            <person name="Boyd A."/>
            <person name="Carlson A."/>
            <person name="Copeland A."/>
            <person name="Coutinho P.M."/>
            <person name="de Vries R.P."/>
            <person name="Ferreira P."/>
            <person name="Findley K."/>
            <person name="Foster B."/>
            <person name="Gaskell J."/>
            <person name="Glotzer D."/>
            <person name="Gorecki P."/>
            <person name="Heitman J."/>
            <person name="Hesse C."/>
            <person name="Hori C."/>
            <person name="Igarashi K."/>
            <person name="Jurgens J.A."/>
            <person name="Kallen N."/>
            <person name="Kersten P."/>
            <person name="Kohler A."/>
            <person name="Kuees U."/>
            <person name="Kumar T.K.A."/>
            <person name="Kuo A."/>
            <person name="LaButti K."/>
            <person name="Larrondo L.F."/>
            <person name="Lindquist E."/>
            <person name="Ling A."/>
            <person name="Lombard V."/>
            <person name="Lucas S."/>
            <person name="Lundell T."/>
            <person name="Martin R."/>
            <person name="McLaughlin D.J."/>
            <person name="Morgenstern I."/>
            <person name="Morin E."/>
            <person name="Murat C."/>
            <person name="Nagy L.G."/>
            <person name="Nolan M."/>
            <person name="Ohm R.A."/>
            <person name="Patyshakuliyeva A."/>
            <person name="Rokas A."/>
            <person name="Ruiz-Duenas F.J."/>
            <person name="Sabat G."/>
            <person name="Salamov A."/>
            <person name="Samejima M."/>
            <person name="Schmutz J."/>
            <person name="Slot J.C."/>
            <person name="St John F."/>
            <person name="Stenlid J."/>
            <person name="Sun H."/>
            <person name="Sun S."/>
            <person name="Syed K."/>
            <person name="Tsang A."/>
            <person name="Wiebenga A."/>
            <person name="Young D."/>
            <person name="Pisabarro A."/>
            <person name="Eastwood D.C."/>
            <person name="Martin F."/>
            <person name="Cullen D."/>
            <person name="Grigoriev I.V."/>
            <person name="Hibbett D.S."/>
        </authorList>
    </citation>
    <scope>NUCLEOTIDE SEQUENCE [LARGE SCALE GENOMIC DNA]</scope>
    <source>
        <strain evidence="3 4">ATCC 11539</strain>
    </source>
</reference>
<feature type="transmembrane region" description="Helical" evidence="1">
    <location>
        <begin position="169"/>
        <end position="189"/>
    </location>
</feature>
<feature type="chain" id="PRO_5004544189" evidence="2">
    <location>
        <begin position="22"/>
        <end position="221"/>
    </location>
</feature>
<evidence type="ECO:0000256" key="2">
    <source>
        <dbReference type="SAM" id="SignalP"/>
    </source>
</evidence>
<dbReference type="AlphaFoldDB" id="S7RB47"/>
<evidence type="ECO:0000313" key="3">
    <source>
        <dbReference type="EMBL" id="EPQ51455.1"/>
    </source>
</evidence>
<keyword evidence="2" id="KW-0732">Signal</keyword>
<feature type="transmembrane region" description="Helical" evidence="1">
    <location>
        <begin position="137"/>
        <end position="157"/>
    </location>
</feature>